<evidence type="ECO:0000313" key="2">
    <source>
        <dbReference type="Proteomes" id="UP000616151"/>
    </source>
</evidence>
<evidence type="ECO:0000313" key="1">
    <source>
        <dbReference type="EMBL" id="MBK1865165.1"/>
    </source>
</evidence>
<accession>A0ACC5QXQ0</accession>
<gene>
    <name evidence="1" type="ORF">JHL16_02280</name>
</gene>
<comment type="caution">
    <text evidence="1">The sequence shown here is derived from an EMBL/GenBank/DDBJ whole genome shotgun (WGS) entry which is preliminary data.</text>
</comment>
<dbReference type="EMBL" id="JAENHL010000004">
    <property type="protein sequence ID" value="MBK1865165.1"/>
    <property type="molecule type" value="Genomic_DNA"/>
</dbReference>
<organism evidence="1 2">
    <name type="scientific">Taklimakanibacter albus</name>
    <dbReference type="NCBI Taxonomy" id="2800327"/>
    <lineage>
        <taxon>Bacteria</taxon>
        <taxon>Pseudomonadati</taxon>
        <taxon>Pseudomonadota</taxon>
        <taxon>Alphaproteobacteria</taxon>
        <taxon>Hyphomicrobiales</taxon>
        <taxon>Aestuariivirgaceae</taxon>
        <taxon>Taklimakanibacter</taxon>
    </lineage>
</organism>
<keyword evidence="2" id="KW-1185">Reference proteome</keyword>
<name>A0ACC5QXQ0_9HYPH</name>
<dbReference type="Proteomes" id="UP000616151">
    <property type="component" value="Unassembled WGS sequence"/>
</dbReference>
<sequence length="298" mass="32018">MNPKVIITCAVTGAGDTVGKHPAIPVTPEQIANAALEAADAGAAIVHCHVRNPKTGKGARNVELYAEVVERIRAKNKTVIINLTAGMGGDVEIGPGETPRQFNEANTDLVGPAERLLHVKELRPEICTLDCGTLNFGDGNTIVVQTPTQLREQAKLIQSYGVKPEMEIFDSGNLWFAKQLVAEGLIDEPPMFQLCLGIPWGAPVNTQTMAYQVGELPKNAVWAAFGIGRNQFPMVAQAVLLGGHVRVGLEDNLYLEKGVYASNGTLTERAVKIIEILGSKVASPDEARDILKLKPRKS</sequence>
<proteinExistence type="predicted"/>
<reference evidence="1" key="1">
    <citation type="submission" date="2021-01" db="EMBL/GenBank/DDBJ databases">
        <authorList>
            <person name="Sun Q."/>
        </authorList>
    </citation>
    <scope>NUCLEOTIDE SEQUENCE</scope>
    <source>
        <strain evidence="1">YIM B02566</strain>
    </source>
</reference>
<protein>
    <submittedName>
        <fullName evidence="1">3-keto-5-aminohexanoate cleavage protein</fullName>
    </submittedName>
</protein>